<gene>
    <name evidence="2" type="ORF">FDP41_009067</name>
</gene>
<feature type="transmembrane region" description="Helical" evidence="1">
    <location>
        <begin position="256"/>
        <end position="281"/>
    </location>
</feature>
<feature type="transmembrane region" description="Helical" evidence="1">
    <location>
        <begin position="127"/>
        <end position="155"/>
    </location>
</feature>
<dbReference type="EMBL" id="VFQX01000066">
    <property type="protein sequence ID" value="KAF0972818.1"/>
    <property type="molecule type" value="Genomic_DNA"/>
</dbReference>
<dbReference type="AlphaFoldDB" id="A0A6A5BFR6"/>
<keyword evidence="1" id="KW-0472">Membrane</keyword>
<dbReference type="VEuPathDB" id="AmoebaDB:NfTy_046520"/>
<feature type="transmembrane region" description="Helical" evidence="1">
    <location>
        <begin position="214"/>
        <end position="235"/>
    </location>
</feature>
<dbReference type="GeneID" id="68116284"/>
<feature type="transmembrane region" description="Helical" evidence="1">
    <location>
        <begin position="83"/>
        <end position="107"/>
    </location>
</feature>
<protein>
    <submittedName>
        <fullName evidence="2">Uncharacterized protein</fullName>
    </submittedName>
</protein>
<dbReference type="VEuPathDB" id="AmoebaDB:NF0026260"/>
<dbReference type="Proteomes" id="UP000444721">
    <property type="component" value="Unassembled WGS sequence"/>
</dbReference>
<keyword evidence="1" id="KW-0812">Transmembrane</keyword>
<name>A0A6A5BFR6_NAEFO</name>
<dbReference type="RefSeq" id="XP_044557532.1">
    <property type="nucleotide sequence ID" value="XM_044712987.1"/>
</dbReference>
<keyword evidence="3" id="KW-1185">Reference proteome</keyword>
<feature type="transmembrane region" description="Helical" evidence="1">
    <location>
        <begin position="46"/>
        <end position="71"/>
    </location>
</feature>
<accession>A0A6A5BFR6</accession>
<evidence type="ECO:0000313" key="2">
    <source>
        <dbReference type="EMBL" id="KAF0972818.1"/>
    </source>
</evidence>
<evidence type="ECO:0000256" key="1">
    <source>
        <dbReference type="SAM" id="Phobius"/>
    </source>
</evidence>
<dbReference type="OrthoDB" id="10370091at2759"/>
<comment type="caution">
    <text evidence="2">The sequence shown here is derived from an EMBL/GenBank/DDBJ whole genome shotgun (WGS) entry which is preliminary data.</text>
</comment>
<evidence type="ECO:0000313" key="3">
    <source>
        <dbReference type="Proteomes" id="UP000444721"/>
    </source>
</evidence>
<organism evidence="2 3">
    <name type="scientific">Naegleria fowleri</name>
    <name type="common">Brain eating amoeba</name>
    <dbReference type="NCBI Taxonomy" id="5763"/>
    <lineage>
        <taxon>Eukaryota</taxon>
        <taxon>Discoba</taxon>
        <taxon>Heterolobosea</taxon>
        <taxon>Tetramitia</taxon>
        <taxon>Eutetramitia</taxon>
        <taxon>Vahlkampfiidae</taxon>
        <taxon>Naegleria</taxon>
    </lineage>
</organism>
<reference evidence="2 3" key="1">
    <citation type="journal article" date="2019" name="Sci. Rep.">
        <title>Nanopore sequencing improves the draft genome of the human pathogenic amoeba Naegleria fowleri.</title>
        <authorList>
            <person name="Liechti N."/>
            <person name="Schurch N."/>
            <person name="Bruggmann R."/>
            <person name="Wittwer M."/>
        </authorList>
    </citation>
    <scope>NUCLEOTIDE SEQUENCE [LARGE SCALE GENOMIC DNA]</scope>
    <source>
        <strain evidence="2 3">ATCC 30894</strain>
    </source>
</reference>
<keyword evidence="1" id="KW-1133">Transmembrane helix</keyword>
<dbReference type="VEuPathDB" id="AmoebaDB:FDP41_009067"/>
<sequence>MDGLNDDGWKLIFDSLNEFISLNHSHPAIRSEFCISDSTCNVETDVSAMVLMAIMTCVYIITLVVNSYLLIREIRYGSLFKSRLVFYVLTTFYLLGNLVFFASHTLARFVFRVNEKQVNGETDFNPVLFLFTHIALYWSETLLACAFLFVCVNYMEIFLHSKGFSIIYSQEQTSKLRIGVTLIIVVANMIEMIIFAIMIIFFPSQNALTVEVVLSFQIILSVIVVIFFVVWIYVSKKSIWQGAHTNETLSILTQKMFYVASIFAFLIILKSIAKIFLLIYVSMCGIICLNVSVILSATTAAATDLFPLISIYYIFRISDSNAHEEIRNDGNGLVTLQPVSQSSNTHVITNECTSNDIEFEDED</sequence>
<feature type="transmembrane region" description="Helical" evidence="1">
    <location>
        <begin position="176"/>
        <end position="202"/>
    </location>
</feature>
<feature type="transmembrane region" description="Helical" evidence="1">
    <location>
        <begin position="293"/>
        <end position="315"/>
    </location>
</feature>
<proteinExistence type="predicted"/>